<protein>
    <submittedName>
        <fullName evidence="1">Uncharacterized protein</fullName>
    </submittedName>
</protein>
<comment type="caution">
    <text evidence="1">The sequence shown here is derived from an EMBL/GenBank/DDBJ whole genome shotgun (WGS) entry which is preliminary data.</text>
</comment>
<evidence type="ECO:0000313" key="1">
    <source>
        <dbReference type="EMBL" id="KAF2633904.1"/>
    </source>
</evidence>
<gene>
    <name evidence="1" type="ORF">BU25DRAFT_14768</name>
</gene>
<sequence length="501" mass="56231">MVLGHCATTQFPAPTTAHFATQLRTTTCHLAGYRQVAVVVERYLRLNAAGVSRYHSSTTMIVPADQTPLFTLPLELRQLVYKAVLASPLHGPELLQTCQEIHLEAHKFLFARPLSFRSQEALFDWLDRVPKKYLPQVKELSLNIQDVDLRSLLKASALISHPGDPPRLLTWNIYEAELDKLFHALEQLPKVQKITIRAVSGRQSFLYREFLQKFLRLLGSLYPNLLDLGLEGNLHHQDLSFISSFTRLQAFLFDGFSASSPSDTARILSELGYLKCLSLVSQSTMLTPGSQTRSGFTAKRQSLTGGVVNRIDSLKCFSITEIIPISAPTLFFTPEVLTSLHNHQSLKVIKVCLSQAPNNETMAAFESFLENTHIKILELDWPQLDPHVLETFSLIPDGLEKLWIRARSAADAFYIIWSIAESRNAGDLHALSELNLLRSTQTYDDITPATNDRKDSGTGEVEGALNCMYPAFDDTDAINVVRARLRLQTLGVRVSWCTERP</sequence>
<dbReference type="EMBL" id="MU006701">
    <property type="protein sequence ID" value="KAF2633904.1"/>
    <property type="molecule type" value="Genomic_DNA"/>
</dbReference>
<proteinExistence type="predicted"/>
<name>A0ACB6SIK7_9PLEO</name>
<organism evidence="1 2">
    <name type="scientific">Macroventuria anomochaeta</name>
    <dbReference type="NCBI Taxonomy" id="301207"/>
    <lineage>
        <taxon>Eukaryota</taxon>
        <taxon>Fungi</taxon>
        <taxon>Dikarya</taxon>
        <taxon>Ascomycota</taxon>
        <taxon>Pezizomycotina</taxon>
        <taxon>Dothideomycetes</taxon>
        <taxon>Pleosporomycetidae</taxon>
        <taxon>Pleosporales</taxon>
        <taxon>Pleosporineae</taxon>
        <taxon>Didymellaceae</taxon>
        <taxon>Macroventuria</taxon>
    </lineage>
</organism>
<reference evidence="1" key="1">
    <citation type="journal article" date="2020" name="Stud. Mycol.">
        <title>101 Dothideomycetes genomes: a test case for predicting lifestyles and emergence of pathogens.</title>
        <authorList>
            <person name="Haridas S."/>
            <person name="Albert R."/>
            <person name="Binder M."/>
            <person name="Bloem J."/>
            <person name="Labutti K."/>
            <person name="Salamov A."/>
            <person name="Andreopoulos B."/>
            <person name="Baker S."/>
            <person name="Barry K."/>
            <person name="Bills G."/>
            <person name="Bluhm B."/>
            <person name="Cannon C."/>
            <person name="Castanera R."/>
            <person name="Culley D."/>
            <person name="Daum C."/>
            <person name="Ezra D."/>
            <person name="Gonzalez J."/>
            <person name="Henrissat B."/>
            <person name="Kuo A."/>
            <person name="Liang C."/>
            <person name="Lipzen A."/>
            <person name="Lutzoni F."/>
            <person name="Magnuson J."/>
            <person name="Mondo S."/>
            <person name="Nolan M."/>
            <person name="Ohm R."/>
            <person name="Pangilinan J."/>
            <person name="Park H.-J."/>
            <person name="Ramirez L."/>
            <person name="Alfaro M."/>
            <person name="Sun H."/>
            <person name="Tritt A."/>
            <person name="Yoshinaga Y."/>
            <person name="Zwiers L.-H."/>
            <person name="Turgeon B."/>
            <person name="Goodwin S."/>
            <person name="Spatafora J."/>
            <person name="Crous P."/>
            <person name="Grigoriev I."/>
        </authorList>
    </citation>
    <scope>NUCLEOTIDE SEQUENCE</scope>
    <source>
        <strain evidence="1">CBS 525.71</strain>
    </source>
</reference>
<evidence type="ECO:0000313" key="2">
    <source>
        <dbReference type="Proteomes" id="UP000799754"/>
    </source>
</evidence>
<accession>A0ACB6SIK7</accession>
<keyword evidence="2" id="KW-1185">Reference proteome</keyword>
<dbReference type="Proteomes" id="UP000799754">
    <property type="component" value="Unassembled WGS sequence"/>
</dbReference>